<feature type="domain" description="SH2" evidence="11">
    <location>
        <begin position="21"/>
        <end position="111"/>
    </location>
</feature>
<dbReference type="OMA" id="PTMTTHS"/>
<dbReference type="OrthoDB" id="346907at2759"/>
<evidence type="ECO:0000256" key="4">
    <source>
        <dbReference type="ARBA" id="ARBA00022840"/>
    </source>
</evidence>
<proteinExistence type="inferred from homology"/>
<gene>
    <name evidence="13 15 16" type="ORF">SRAE_1000189250</name>
</gene>
<keyword evidence="2 9" id="KW-0547">Nucleotide-binding</keyword>
<dbReference type="Gene3D" id="3.30.505.10">
    <property type="entry name" value="SH2 domain"/>
    <property type="match status" value="1"/>
</dbReference>
<keyword evidence="4 9" id="KW-0067">ATP-binding</keyword>
<evidence type="ECO:0000256" key="5">
    <source>
        <dbReference type="ARBA" id="ARBA00022999"/>
    </source>
</evidence>
<dbReference type="InterPro" id="IPR001245">
    <property type="entry name" value="Ser-Thr/Tyr_kinase_cat_dom"/>
</dbReference>
<dbReference type="PROSITE" id="PS00109">
    <property type="entry name" value="PROTEIN_KINASE_TYR"/>
    <property type="match status" value="1"/>
</dbReference>
<dbReference type="WBParaSite" id="SRAE_1000189250.1">
    <property type="protein sequence ID" value="SRAE_1000189250.1"/>
    <property type="gene ID" value="WBGene00258503"/>
</dbReference>
<dbReference type="GO" id="GO:0009792">
    <property type="term" value="P:embryo development ending in birth or egg hatching"/>
    <property type="evidence" value="ECO:0007669"/>
    <property type="project" value="EnsemblMetazoa"/>
</dbReference>
<keyword evidence="3 10" id="KW-0418">Kinase</keyword>
<evidence type="ECO:0000256" key="8">
    <source>
        <dbReference type="PROSITE-ProRule" id="PRU00191"/>
    </source>
</evidence>
<name>A0A090L686_STRRB</name>
<evidence type="ECO:0000313" key="16">
    <source>
        <dbReference type="WormBase" id="SRAE_1000189250"/>
    </source>
</evidence>
<dbReference type="PANTHER" id="PTHR24418">
    <property type="entry name" value="TYROSINE-PROTEIN KINASE"/>
    <property type="match status" value="1"/>
</dbReference>
<dbReference type="InterPro" id="IPR008266">
    <property type="entry name" value="Tyr_kinase_AS"/>
</dbReference>
<dbReference type="PROSITE" id="PS50001">
    <property type="entry name" value="SH2"/>
    <property type="match status" value="1"/>
</dbReference>
<dbReference type="GO" id="GO:0005524">
    <property type="term" value="F:ATP binding"/>
    <property type="evidence" value="ECO:0007669"/>
    <property type="project" value="UniProtKB-UniRule"/>
</dbReference>
<dbReference type="GO" id="GO:0005911">
    <property type="term" value="C:cell-cell junction"/>
    <property type="evidence" value="ECO:0007669"/>
    <property type="project" value="EnsemblMetazoa"/>
</dbReference>
<comment type="catalytic activity">
    <reaction evidence="7 10">
        <text>L-tyrosyl-[protein] + ATP = O-phospho-L-tyrosyl-[protein] + ADP + H(+)</text>
        <dbReference type="Rhea" id="RHEA:10596"/>
        <dbReference type="Rhea" id="RHEA-COMP:10136"/>
        <dbReference type="Rhea" id="RHEA-COMP:20101"/>
        <dbReference type="ChEBI" id="CHEBI:15378"/>
        <dbReference type="ChEBI" id="CHEBI:30616"/>
        <dbReference type="ChEBI" id="CHEBI:46858"/>
        <dbReference type="ChEBI" id="CHEBI:61978"/>
        <dbReference type="ChEBI" id="CHEBI:456216"/>
        <dbReference type="EC" id="2.7.10.2"/>
    </reaction>
</comment>
<accession>A0A090L686</accession>
<dbReference type="SMART" id="SM00252">
    <property type="entry name" value="SH2"/>
    <property type="match status" value="1"/>
</dbReference>
<dbReference type="PROSITE" id="PS50011">
    <property type="entry name" value="PROTEIN_KINASE_DOM"/>
    <property type="match status" value="1"/>
</dbReference>
<dbReference type="EMBL" id="LN609528">
    <property type="protein sequence ID" value="CEF63633.1"/>
    <property type="molecule type" value="Genomic_DNA"/>
</dbReference>
<evidence type="ECO:0000256" key="2">
    <source>
        <dbReference type="ARBA" id="ARBA00022741"/>
    </source>
</evidence>
<dbReference type="GO" id="GO:0004715">
    <property type="term" value="F:non-membrane spanning protein tyrosine kinase activity"/>
    <property type="evidence" value="ECO:0007669"/>
    <property type="project" value="UniProtKB-EC"/>
</dbReference>
<evidence type="ECO:0000313" key="15">
    <source>
        <dbReference type="WBParaSite" id="SRAE_1000189250.1"/>
    </source>
</evidence>
<reference evidence="13 14" key="1">
    <citation type="submission" date="2014-09" db="EMBL/GenBank/DDBJ databases">
        <authorList>
            <person name="Martin A.A."/>
        </authorList>
    </citation>
    <scope>NUCLEOTIDE SEQUENCE</scope>
    <source>
        <strain evidence="14">ED321</strain>
        <strain evidence="13">ED321 Heterogonic</strain>
    </source>
</reference>
<dbReference type="GO" id="GO:0005886">
    <property type="term" value="C:plasma membrane"/>
    <property type="evidence" value="ECO:0007669"/>
    <property type="project" value="EnsemblMetazoa"/>
</dbReference>
<dbReference type="GeneID" id="36375998"/>
<keyword evidence="1 10" id="KW-0808">Transferase</keyword>
<evidence type="ECO:0000256" key="6">
    <source>
        <dbReference type="ARBA" id="ARBA00023137"/>
    </source>
</evidence>
<dbReference type="InterPro" id="IPR017441">
    <property type="entry name" value="Protein_kinase_ATP_BS"/>
</dbReference>
<feature type="binding site" evidence="9">
    <location>
        <position position="171"/>
    </location>
    <ligand>
        <name>ATP</name>
        <dbReference type="ChEBI" id="CHEBI:30616"/>
    </ligand>
</feature>
<dbReference type="PRINTS" id="PR00401">
    <property type="entry name" value="SH2DOMAIN"/>
</dbReference>
<dbReference type="InterPro" id="IPR000719">
    <property type="entry name" value="Prot_kinase_dom"/>
</dbReference>
<dbReference type="PRINTS" id="PR00678">
    <property type="entry name" value="PI3KINASEP85"/>
</dbReference>
<dbReference type="InterPro" id="IPR011009">
    <property type="entry name" value="Kinase-like_dom_sf"/>
</dbReference>
<keyword evidence="5 8" id="KW-0727">SH2 domain</keyword>
<dbReference type="SUPFAM" id="SSF55550">
    <property type="entry name" value="SH2 domain"/>
    <property type="match status" value="1"/>
</dbReference>
<dbReference type="CTD" id="36375998"/>
<dbReference type="Pfam" id="PF07714">
    <property type="entry name" value="PK_Tyr_Ser-Thr"/>
    <property type="match status" value="1"/>
</dbReference>
<keyword evidence="14" id="KW-1185">Reference proteome</keyword>
<sequence length="400" mass="45581">MVPSNSNGMLVSTNTRLQMPWLHGKISREKTEKLLANTSDGTFLIRESTNYPGDFTLCLSYNKKVEHYRIHLLENNHYTCDHEAIFPNLIQLVAHYKRDADGLCHELVSPIISDDMKAHLENSNIETKITEFRKAGILVNRNDLIIGDVIGKGEFGDVYCGIYLGQRVAVKSLKNGITSDLLQEAKFMSQLNNIHLVALIGVVMDETREVNILTEFMANGNLVDYLRSRGRYQVDKRQLISIALNVAEGMRYMEVQRLVHRDLAARNILLDENYSAKIGDFGLAQSMDKPTSDCASKVFPVKWTSVEALRYGKFSNKSDVWSFGILLWEIFSFGRVPYPRIPIQDVVRHIEQGYRMENPEGCPQSINLLMGETWNLDPACRPTFAQICVQLKRTLQNYIN</sequence>
<dbReference type="Proteomes" id="UP000035682">
    <property type="component" value="Unplaced"/>
</dbReference>
<dbReference type="Gene3D" id="1.10.510.10">
    <property type="entry name" value="Transferase(Phosphotransferase) domain 1"/>
    <property type="match status" value="1"/>
</dbReference>
<dbReference type="InterPro" id="IPR020635">
    <property type="entry name" value="Tyr_kinase_cat_dom"/>
</dbReference>
<evidence type="ECO:0000313" key="13">
    <source>
        <dbReference type="EMBL" id="CEF63633.1"/>
    </source>
</evidence>
<dbReference type="STRING" id="34506.A0A090L686"/>
<dbReference type="PRINTS" id="PR00109">
    <property type="entry name" value="TYRKINASE"/>
</dbReference>
<dbReference type="GO" id="GO:0002119">
    <property type="term" value="P:nematode larval development"/>
    <property type="evidence" value="ECO:0007669"/>
    <property type="project" value="EnsemblMetazoa"/>
</dbReference>
<protein>
    <recommendedName>
        <fullName evidence="10">Tyrosine-protein kinase</fullName>
        <ecNumber evidence="10">2.7.10.2</ecNumber>
    </recommendedName>
</protein>
<dbReference type="GO" id="GO:0043050">
    <property type="term" value="P:nematode pharyngeal pumping"/>
    <property type="evidence" value="ECO:0007669"/>
    <property type="project" value="EnsemblMetazoa"/>
</dbReference>
<feature type="domain" description="Protein kinase" evidence="12">
    <location>
        <begin position="144"/>
        <end position="399"/>
    </location>
</feature>
<evidence type="ECO:0000256" key="9">
    <source>
        <dbReference type="PROSITE-ProRule" id="PRU10141"/>
    </source>
</evidence>
<dbReference type="FunFam" id="1.10.510.10:FF:000554">
    <property type="entry name" value="Predicted protein"/>
    <property type="match status" value="1"/>
</dbReference>
<dbReference type="GO" id="GO:0030536">
    <property type="term" value="P:larval feeding behavior"/>
    <property type="evidence" value="ECO:0007669"/>
    <property type="project" value="EnsemblMetazoa"/>
</dbReference>
<dbReference type="PROSITE" id="PS00107">
    <property type="entry name" value="PROTEIN_KINASE_ATP"/>
    <property type="match status" value="1"/>
</dbReference>
<comment type="similarity">
    <text evidence="10">Belongs to the protein kinase superfamily. Tyr protein kinase family.</text>
</comment>
<dbReference type="GO" id="GO:0055001">
    <property type="term" value="P:muscle cell development"/>
    <property type="evidence" value="ECO:0007669"/>
    <property type="project" value="EnsemblMetazoa"/>
</dbReference>
<dbReference type="SMART" id="SM00219">
    <property type="entry name" value="TyrKc"/>
    <property type="match status" value="1"/>
</dbReference>
<dbReference type="AlphaFoldDB" id="A0A090L686"/>
<evidence type="ECO:0000256" key="7">
    <source>
        <dbReference type="ARBA" id="ARBA00051245"/>
    </source>
</evidence>
<evidence type="ECO:0000256" key="1">
    <source>
        <dbReference type="ARBA" id="ARBA00022679"/>
    </source>
</evidence>
<dbReference type="InterPro" id="IPR035027">
    <property type="entry name" value="Csk-like_SH2"/>
</dbReference>
<dbReference type="SUPFAM" id="SSF56112">
    <property type="entry name" value="Protein kinase-like (PK-like)"/>
    <property type="match status" value="1"/>
</dbReference>
<reference evidence="15" key="2">
    <citation type="submission" date="2020-12" db="UniProtKB">
        <authorList>
            <consortium name="WormBaseParasite"/>
        </authorList>
    </citation>
    <scope>IDENTIFICATION</scope>
</reference>
<dbReference type="InterPro" id="IPR036860">
    <property type="entry name" value="SH2_dom_sf"/>
</dbReference>
<evidence type="ECO:0000256" key="3">
    <source>
        <dbReference type="ARBA" id="ARBA00022777"/>
    </source>
</evidence>
<evidence type="ECO:0000259" key="11">
    <source>
        <dbReference type="PROSITE" id="PS50001"/>
    </source>
</evidence>
<dbReference type="RefSeq" id="XP_024502834.1">
    <property type="nucleotide sequence ID" value="XM_024648903.1"/>
</dbReference>
<dbReference type="EC" id="2.7.10.2" evidence="10"/>
<keyword evidence="6 10" id="KW-0829">Tyrosine-protein kinase</keyword>
<organism evidence="13">
    <name type="scientific">Strongyloides ratti</name>
    <name type="common">Parasitic roundworm</name>
    <dbReference type="NCBI Taxonomy" id="34506"/>
    <lineage>
        <taxon>Eukaryota</taxon>
        <taxon>Metazoa</taxon>
        <taxon>Ecdysozoa</taxon>
        <taxon>Nematoda</taxon>
        <taxon>Chromadorea</taxon>
        <taxon>Rhabditida</taxon>
        <taxon>Tylenchina</taxon>
        <taxon>Panagrolaimomorpha</taxon>
        <taxon>Strongyloidoidea</taxon>
        <taxon>Strongyloididae</taxon>
        <taxon>Strongyloides</taxon>
    </lineage>
</organism>
<evidence type="ECO:0000313" key="14">
    <source>
        <dbReference type="Proteomes" id="UP000035682"/>
    </source>
</evidence>
<dbReference type="Pfam" id="PF00017">
    <property type="entry name" value="SH2"/>
    <property type="match status" value="1"/>
</dbReference>
<evidence type="ECO:0000259" key="12">
    <source>
        <dbReference type="PROSITE" id="PS50011"/>
    </source>
</evidence>
<dbReference type="WormBase" id="SRAE_1000189250">
    <property type="protein sequence ID" value="SRP00684"/>
    <property type="gene ID" value="WBGene00258503"/>
</dbReference>
<dbReference type="InterPro" id="IPR050198">
    <property type="entry name" value="Non-receptor_tyrosine_kinases"/>
</dbReference>
<dbReference type="CDD" id="cd09937">
    <property type="entry name" value="SH2_csk_like"/>
    <property type="match status" value="1"/>
</dbReference>
<evidence type="ECO:0000256" key="10">
    <source>
        <dbReference type="RuleBase" id="RU362096"/>
    </source>
</evidence>
<dbReference type="InterPro" id="IPR000980">
    <property type="entry name" value="SH2"/>
</dbReference>